<dbReference type="GO" id="GO:0006508">
    <property type="term" value="P:proteolysis"/>
    <property type="evidence" value="ECO:0007669"/>
    <property type="project" value="InterPro"/>
</dbReference>
<organism evidence="7 8">
    <name type="scientific">Taxus chinensis</name>
    <name type="common">Chinese yew</name>
    <name type="synonym">Taxus wallichiana var. chinensis</name>
    <dbReference type="NCBI Taxonomy" id="29808"/>
    <lineage>
        <taxon>Eukaryota</taxon>
        <taxon>Viridiplantae</taxon>
        <taxon>Streptophyta</taxon>
        <taxon>Embryophyta</taxon>
        <taxon>Tracheophyta</taxon>
        <taxon>Spermatophyta</taxon>
        <taxon>Pinopsida</taxon>
        <taxon>Pinidae</taxon>
        <taxon>Conifers II</taxon>
        <taxon>Cupressales</taxon>
        <taxon>Taxaceae</taxon>
        <taxon>Taxus</taxon>
    </lineage>
</organism>
<name>A0AA38F6J1_TAXCH</name>
<feature type="compositionally biased region" description="Basic and acidic residues" evidence="5">
    <location>
        <begin position="362"/>
        <end position="372"/>
    </location>
</feature>
<dbReference type="InterPro" id="IPR005314">
    <property type="entry name" value="Peptidase_C50"/>
</dbReference>
<dbReference type="EC" id="3.4.22.49" evidence="2"/>
<dbReference type="PANTHER" id="PTHR12792">
    <property type="entry name" value="EXTRA SPINDLE POLES 1-RELATED"/>
    <property type="match status" value="1"/>
</dbReference>
<dbReference type="EMBL" id="JAHRHJ020003813">
    <property type="protein sequence ID" value="KAH9290830.1"/>
    <property type="molecule type" value="Genomic_DNA"/>
</dbReference>
<feature type="non-terminal residue" evidence="7">
    <location>
        <position position="1"/>
    </location>
</feature>
<dbReference type="GO" id="GO:0004197">
    <property type="term" value="F:cysteine-type endopeptidase activity"/>
    <property type="evidence" value="ECO:0007669"/>
    <property type="project" value="InterPro"/>
</dbReference>
<evidence type="ECO:0000313" key="8">
    <source>
        <dbReference type="Proteomes" id="UP000824469"/>
    </source>
</evidence>
<evidence type="ECO:0000256" key="3">
    <source>
        <dbReference type="ARBA" id="ARBA00022801"/>
    </source>
</evidence>
<dbReference type="InterPro" id="IPR030397">
    <property type="entry name" value="SEPARIN_core_dom"/>
</dbReference>
<evidence type="ECO:0000256" key="2">
    <source>
        <dbReference type="ARBA" id="ARBA00012489"/>
    </source>
</evidence>
<feature type="non-terminal residue" evidence="7">
    <location>
        <position position="652"/>
    </location>
</feature>
<keyword evidence="8" id="KW-1185">Reference proteome</keyword>
<dbReference type="OMA" id="RNTMFVT"/>
<dbReference type="GO" id="GO:0051307">
    <property type="term" value="P:meiotic chromosome separation"/>
    <property type="evidence" value="ECO:0007669"/>
    <property type="project" value="TreeGrafter"/>
</dbReference>
<protein>
    <recommendedName>
        <fullName evidence="2">separase</fullName>
        <ecNumber evidence="2">3.4.22.49</ecNumber>
    </recommendedName>
</protein>
<reference evidence="7 8" key="1">
    <citation type="journal article" date="2021" name="Nat. Plants">
        <title>The Taxus genome provides insights into paclitaxel biosynthesis.</title>
        <authorList>
            <person name="Xiong X."/>
            <person name="Gou J."/>
            <person name="Liao Q."/>
            <person name="Li Y."/>
            <person name="Zhou Q."/>
            <person name="Bi G."/>
            <person name="Li C."/>
            <person name="Du R."/>
            <person name="Wang X."/>
            <person name="Sun T."/>
            <person name="Guo L."/>
            <person name="Liang H."/>
            <person name="Lu P."/>
            <person name="Wu Y."/>
            <person name="Zhang Z."/>
            <person name="Ro D.K."/>
            <person name="Shang Y."/>
            <person name="Huang S."/>
            <person name="Yan J."/>
        </authorList>
    </citation>
    <scope>NUCLEOTIDE SEQUENCE [LARGE SCALE GENOMIC DNA]</scope>
    <source>
        <strain evidence="7">Ta-2019</strain>
    </source>
</reference>
<dbReference type="AlphaFoldDB" id="A0AA38F6J1"/>
<evidence type="ECO:0000313" key="7">
    <source>
        <dbReference type="EMBL" id="KAH9290830.1"/>
    </source>
</evidence>
<evidence type="ECO:0000256" key="1">
    <source>
        <dbReference type="ARBA" id="ARBA00000451"/>
    </source>
</evidence>
<keyword evidence="4" id="KW-0159">Chromosome partition</keyword>
<sequence length="652" mass="73573">ELHHLNSRDLIERVQQVLRLTPDNLDSLQHFVADFFKSIPLPTIVCISLLDHRYASILVEQPFIYSSSAWIFLTRFNSNEPPVVLLLPIHSTFEGTRKDAEGNNLSSPYTAVNLEADDLEGNDFSSTSEVNKWTDSSLQMVMDVVAGEFSLLLEESRLSTSNALPVATNEEKNKWWQWRMQLDNRLGNLLRGIEDSWLGPWKCLLLGEPSEAAYCDALQTHMQDLKSMIDSTALNVGKEDFFPVDAGLLKALLSGVSSLSSNEIEKGICYLLQWKTFKHLQSPSLAQITSLDCSPKQDGKKSMRDSCLTHSIYEGSESQNIIGKAAEELKNAFQSAALKKNGYYKMCDKEPRKSSRQKKKQFKEEDSTDSRSCESYFPCNLLHDFENSSMMCIQREPVVLVLDANSQVLPWESLPILRKQEVYRMPSVGSISALMISRGHVEMVDLFDEKEKRISKGKNNKTQEVSARKNIQSVALEQPSKLPFVDPYNAFYLLNPSGDLSTTQAAFEDWFKNQQGWEGKAGVIPTPEECIFALQKHDLFIYFGHGSGEQYIPERNIKRLDYCAAAVLMGCSSGRLSCRGDYEPVGVPLSYLMAGCPSIIANLWDVTDGDIDRFSKVLLHSWLEAKSRYCSELEVLDELQNLTISSHNSDRK</sequence>
<feature type="domain" description="Peptidase C50" evidence="6">
    <location>
        <begin position="487"/>
        <end position="582"/>
    </location>
</feature>
<evidence type="ECO:0000259" key="6">
    <source>
        <dbReference type="PROSITE" id="PS51700"/>
    </source>
</evidence>
<accession>A0AA38F6J1</accession>
<feature type="region of interest" description="Disordered" evidence="5">
    <location>
        <begin position="349"/>
        <end position="373"/>
    </location>
</feature>
<comment type="catalytic activity">
    <reaction evidence="1">
        <text>All bonds known to be hydrolyzed by this endopeptidase have arginine in P1 and an acidic residue in P4. P6 is often occupied by an acidic residue or by a hydroxy-amino-acid residue, the phosphorylation of which enhances cleavage.</text>
        <dbReference type="EC" id="3.4.22.49"/>
    </reaction>
</comment>
<evidence type="ECO:0000256" key="5">
    <source>
        <dbReference type="SAM" id="MobiDB-lite"/>
    </source>
</evidence>
<proteinExistence type="predicted"/>
<keyword evidence="3" id="KW-0378">Hydrolase</keyword>
<dbReference type="PROSITE" id="PS51700">
    <property type="entry name" value="SEPARIN"/>
    <property type="match status" value="1"/>
</dbReference>
<dbReference type="Proteomes" id="UP000824469">
    <property type="component" value="Unassembled WGS sequence"/>
</dbReference>
<dbReference type="GO" id="GO:0005737">
    <property type="term" value="C:cytoplasm"/>
    <property type="evidence" value="ECO:0007669"/>
    <property type="project" value="TreeGrafter"/>
</dbReference>
<dbReference type="PANTHER" id="PTHR12792:SF0">
    <property type="entry name" value="SEPARIN"/>
    <property type="match status" value="1"/>
</dbReference>
<dbReference type="Pfam" id="PF03568">
    <property type="entry name" value="Separin_C"/>
    <property type="match status" value="2"/>
</dbReference>
<gene>
    <name evidence="7" type="ORF">KI387_034947</name>
</gene>
<comment type="caution">
    <text evidence="7">The sequence shown here is derived from an EMBL/GenBank/DDBJ whole genome shotgun (WGS) entry which is preliminary data.</text>
</comment>
<evidence type="ECO:0000256" key="4">
    <source>
        <dbReference type="ARBA" id="ARBA00022829"/>
    </source>
</evidence>
<dbReference type="GO" id="GO:0005634">
    <property type="term" value="C:nucleus"/>
    <property type="evidence" value="ECO:0007669"/>
    <property type="project" value="InterPro"/>
</dbReference>
<dbReference type="GO" id="GO:0072686">
    <property type="term" value="C:mitotic spindle"/>
    <property type="evidence" value="ECO:0007669"/>
    <property type="project" value="TreeGrafter"/>
</dbReference>